<reference evidence="1" key="1">
    <citation type="submission" date="2018-04" db="EMBL/GenBank/DDBJ databases">
        <title>Whole genome sequencing of Hypsizygus marmoreus.</title>
        <authorList>
            <person name="Choi I.-G."/>
            <person name="Min B."/>
            <person name="Kim J.-G."/>
            <person name="Kim S."/>
            <person name="Oh Y.-L."/>
            <person name="Kong W.-S."/>
            <person name="Park H."/>
            <person name="Jeong J."/>
            <person name="Song E.-S."/>
        </authorList>
    </citation>
    <scope>NUCLEOTIDE SEQUENCE [LARGE SCALE GENOMIC DNA]</scope>
    <source>
        <strain evidence="1">51987-8</strain>
    </source>
</reference>
<organism evidence="1 2">
    <name type="scientific">Hypsizygus marmoreus</name>
    <name type="common">White beech mushroom</name>
    <name type="synonym">Agaricus marmoreus</name>
    <dbReference type="NCBI Taxonomy" id="39966"/>
    <lineage>
        <taxon>Eukaryota</taxon>
        <taxon>Fungi</taxon>
        <taxon>Dikarya</taxon>
        <taxon>Basidiomycota</taxon>
        <taxon>Agaricomycotina</taxon>
        <taxon>Agaricomycetes</taxon>
        <taxon>Agaricomycetidae</taxon>
        <taxon>Agaricales</taxon>
        <taxon>Tricholomatineae</taxon>
        <taxon>Lyophyllaceae</taxon>
        <taxon>Hypsizygus</taxon>
    </lineage>
</organism>
<protein>
    <submittedName>
        <fullName evidence="1">Uncharacterized protein</fullName>
    </submittedName>
</protein>
<sequence length="214" mass="23658">MKNFTVVVFDSRPSFGGGICYPQFPPPPLHSGCRDGSFIVGREHGLIAVVKDARTVVGVTLRFTAHHSSLRDRFNVDGGSLSSLFVPWALLNPTVYTIPSNRQYGLLALRIQGFCYVRSPPVSSCLVLATTHGVPSSPSPDSLTFCSNGIRETGISFPDVHVRDRHPDFCEGFFPCRGVFFSFSLSIIGEEDMHFHTFLAAEEERSPLYRNSRS</sequence>
<proteinExistence type="predicted"/>
<accession>A0A369JY31</accession>
<dbReference type="Proteomes" id="UP000076154">
    <property type="component" value="Unassembled WGS sequence"/>
</dbReference>
<name>A0A369JY31_HYPMA</name>
<comment type="caution">
    <text evidence="1">The sequence shown here is derived from an EMBL/GenBank/DDBJ whole genome shotgun (WGS) entry which is preliminary data.</text>
</comment>
<evidence type="ECO:0000313" key="1">
    <source>
        <dbReference type="EMBL" id="RDB27251.1"/>
    </source>
</evidence>
<dbReference type="EMBL" id="LUEZ02000017">
    <property type="protein sequence ID" value="RDB27251.1"/>
    <property type="molecule type" value="Genomic_DNA"/>
</dbReference>
<dbReference type="AlphaFoldDB" id="A0A369JY31"/>
<evidence type="ECO:0000313" key="2">
    <source>
        <dbReference type="Proteomes" id="UP000076154"/>
    </source>
</evidence>
<keyword evidence="2" id="KW-1185">Reference proteome</keyword>
<gene>
    <name evidence="1" type="ORF">Hypma_004518</name>
</gene>
<dbReference type="InParanoid" id="A0A369JY31"/>